<keyword evidence="8" id="KW-1185">Reference proteome</keyword>
<name>A0A225AUN7_TALAT</name>
<keyword evidence="3" id="KW-0238">DNA-binding</keyword>
<evidence type="ECO:0000256" key="4">
    <source>
        <dbReference type="ARBA" id="ARBA00023163"/>
    </source>
</evidence>
<proteinExistence type="predicted"/>
<dbReference type="PANTHER" id="PTHR37534:SF49">
    <property type="entry name" value="LYSINE BIOSYNTHESIS REGULATORY PROTEIN LYS14"/>
    <property type="match status" value="1"/>
</dbReference>
<dbReference type="Pfam" id="PF00172">
    <property type="entry name" value="Zn_clus"/>
    <property type="match status" value="1"/>
</dbReference>
<dbReference type="CDD" id="cd00067">
    <property type="entry name" value="GAL4"/>
    <property type="match status" value="1"/>
</dbReference>
<dbReference type="InterPro" id="IPR001138">
    <property type="entry name" value="Zn2Cys6_DnaBD"/>
</dbReference>
<dbReference type="EMBL" id="LFMY01000010">
    <property type="protein sequence ID" value="OKL58135.1"/>
    <property type="molecule type" value="Genomic_DNA"/>
</dbReference>
<dbReference type="PRINTS" id="PR00755">
    <property type="entry name" value="AFLATOXINBRP"/>
</dbReference>
<dbReference type="Pfam" id="PF11951">
    <property type="entry name" value="Fungal_trans_2"/>
    <property type="match status" value="1"/>
</dbReference>
<dbReference type="Gene3D" id="4.10.240.10">
    <property type="entry name" value="Zn(2)-C6 fungal-type DNA-binding domain"/>
    <property type="match status" value="1"/>
</dbReference>
<evidence type="ECO:0000313" key="7">
    <source>
        <dbReference type="EMBL" id="OKL58135.1"/>
    </source>
</evidence>
<dbReference type="GO" id="GO:0000981">
    <property type="term" value="F:DNA-binding transcription factor activity, RNA polymerase II-specific"/>
    <property type="evidence" value="ECO:0007669"/>
    <property type="project" value="InterPro"/>
</dbReference>
<dbReference type="PANTHER" id="PTHR37534">
    <property type="entry name" value="TRANSCRIPTIONAL ACTIVATOR PROTEIN UGA3"/>
    <property type="match status" value="1"/>
</dbReference>
<dbReference type="GO" id="GO:0000976">
    <property type="term" value="F:transcription cis-regulatory region binding"/>
    <property type="evidence" value="ECO:0007669"/>
    <property type="project" value="TreeGrafter"/>
</dbReference>
<dbReference type="GO" id="GO:0045944">
    <property type="term" value="P:positive regulation of transcription by RNA polymerase II"/>
    <property type="evidence" value="ECO:0007669"/>
    <property type="project" value="TreeGrafter"/>
</dbReference>
<accession>A0A225AUN7</accession>
<keyword evidence="2" id="KW-0805">Transcription regulation</keyword>
<sequence length="561" mass="64839">MPQLKTKDPECPQSIRRTRLGCWNCKARRRRCTEDKPSCSGCVKRGLQCSYGIRLLWQDEAESMGIAFGRAGMKDRFRKKTKKSIALHYLLPARHQGRYHWLNTTSEDVGWLYNDAPRSDNRRSLFCDTQPPAILIAKRAGTNSRIPSLLSEWPSLGEKDTFLFQYFSNVCTAQKSLVIDDNPWREVILPLCYQSEGLLDIAVAWAAHDIRNQRRDRDVFSYDEMVLRYKCRSLKYFRNMVPRCTNDPTLSIAQTQAERDSLLLLAMLHSLLEIATGSVMEWTYHMKGALMIMEFYTRLHRASRQENIFSPQVLELVYSFFSENDTFLATTGDKDKHYEENVYWSVQVRGMFPFLGSVPMKLHPCRGLSSELLDIISSTTKLASSRHEIQDDDKIRHFMNLQRRLSRLRTLPERAGPRDLINLQAAAFEEAAWIYLYHAIQNQLSCPVDDIKKVHLPKLLDILEEIHAVQGPLLGVIPYPMWALFIASCSVSEDERRRILEWFTILKSNRPISTVPSVMTAVETIWKRRDLDFGETASRSSEYSLNWGAAISQLGWKMSMT</sequence>
<evidence type="ECO:0000256" key="1">
    <source>
        <dbReference type="ARBA" id="ARBA00004123"/>
    </source>
</evidence>
<dbReference type="OrthoDB" id="5333823at2759"/>
<dbReference type="PROSITE" id="PS00463">
    <property type="entry name" value="ZN2_CY6_FUNGAL_1"/>
    <property type="match status" value="1"/>
</dbReference>
<comment type="caution">
    <text evidence="7">The sequence shown here is derived from an EMBL/GenBank/DDBJ whole genome shotgun (WGS) entry which is preliminary data.</text>
</comment>
<dbReference type="InterPro" id="IPR021858">
    <property type="entry name" value="Fun_TF"/>
</dbReference>
<dbReference type="STRING" id="1441469.A0A225AUN7"/>
<dbReference type="GO" id="GO:0005634">
    <property type="term" value="C:nucleus"/>
    <property type="evidence" value="ECO:0007669"/>
    <property type="project" value="UniProtKB-SubCell"/>
</dbReference>
<dbReference type="GO" id="GO:0008270">
    <property type="term" value="F:zinc ion binding"/>
    <property type="evidence" value="ECO:0007669"/>
    <property type="project" value="InterPro"/>
</dbReference>
<reference evidence="7 8" key="1">
    <citation type="submission" date="2015-06" db="EMBL/GenBank/DDBJ databases">
        <title>Talaromyces atroroseus IBT 11181 draft genome.</title>
        <authorList>
            <person name="Rasmussen K.B."/>
            <person name="Rasmussen S."/>
            <person name="Petersen B."/>
            <person name="Sicheritz-Ponten T."/>
            <person name="Mortensen U.H."/>
            <person name="Thrane U."/>
        </authorList>
    </citation>
    <scope>NUCLEOTIDE SEQUENCE [LARGE SCALE GENOMIC DNA]</scope>
    <source>
        <strain evidence="7 8">IBT 11181</strain>
    </source>
</reference>
<protein>
    <recommendedName>
        <fullName evidence="6">Zn(2)-C6 fungal-type domain-containing protein</fullName>
    </recommendedName>
</protein>
<dbReference type="InterPro" id="IPR036864">
    <property type="entry name" value="Zn2-C6_fun-type_DNA-bd_sf"/>
</dbReference>
<dbReference type="AlphaFoldDB" id="A0A225AUN7"/>
<gene>
    <name evidence="7" type="ORF">UA08_06585</name>
</gene>
<evidence type="ECO:0000256" key="3">
    <source>
        <dbReference type="ARBA" id="ARBA00023125"/>
    </source>
</evidence>
<keyword evidence="4" id="KW-0804">Transcription</keyword>
<evidence type="ECO:0000259" key="6">
    <source>
        <dbReference type="PROSITE" id="PS00463"/>
    </source>
</evidence>
<evidence type="ECO:0000256" key="5">
    <source>
        <dbReference type="ARBA" id="ARBA00023242"/>
    </source>
</evidence>
<evidence type="ECO:0000256" key="2">
    <source>
        <dbReference type="ARBA" id="ARBA00023015"/>
    </source>
</evidence>
<comment type="subcellular location">
    <subcellularLocation>
        <location evidence="1">Nucleus</location>
    </subcellularLocation>
</comment>
<feature type="domain" description="Zn(2)-C6 fungal-type" evidence="6">
    <location>
        <begin position="21"/>
        <end position="49"/>
    </location>
</feature>
<dbReference type="RefSeq" id="XP_020118256.1">
    <property type="nucleotide sequence ID" value="XM_020268879.1"/>
</dbReference>
<dbReference type="SMART" id="SM00066">
    <property type="entry name" value="GAL4"/>
    <property type="match status" value="1"/>
</dbReference>
<evidence type="ECO:0000313" key="8">
    <source>
        <dbReference type="Proteomes" id="UP000214365"/>
    </source>
</evidence>
<dbReference type="SUPFAM" id="SSF57701">
    <property type="entry name" value="Zn2/Cys6 DNA-binding domain"/>
    <property type="match status" value="1"/>
</dbReference>
<keyword evidence="5" id="KW-0539">Nucleus</keyword>
<dbReference type="Proteomes" id="UP000214365">
    <property type="component" value="Unassembled WGS sequence"/>
</dbReference>
<organism evidence="7 8">
    <name type="scientific">Talaromyces atroroseus</name>
    <dbReference type="NCBI Taxonomy" id="1441469"/>
    <lineage>
        <taxon>Eukaryota</taxon>
        <taxon>Fungi</taxon>
        <taxon>Dikarya</taxon>
        <taxon>Ascomycota</taxon>
        <taxon>Pezizomycotina</taxon>
        <taxon>Eurotiomycetes</taxon>
        <taxon>Eurotiomycetidae</taxon>
        <taxon>Eurotiales</taxon>
        <taxon>Trichocomaceae</taxon>
        <taxon>Talaromyces</taxon>
        <taxon>Talaromyces sect. Trachyspermi</taxon>
    </lineage>
</organism>
<dbReference type="GeneID" id="31006340"/>